<gene>
    <name evidence="13" type="primary">OBARTa0036G18.3</name>
</gene>
<dbReference type="InterPro" id="IPR002182">
    <property type="entry name" value="NB-ARC"/>
</dbReference>
<dbReference type="Pfam" id="PF23598">
    <property type="entry name" value="LRR_14"/>
    <property type="match status" value="2"/>
</dbReference>
<proteinExistence type="inferred from homology"/>
<dbReference type="HOGENOM" id="CLU_000837_25_2_1"/>
<dbReference type="GO" id="GO:0009626">
    <property type="term" value="P:plant-type hypersensitive response"/>
    <property type="evidence" value="ECO:0007669"/>
    <property type="project" value="UniProtKB-ARBA"/>
</dbReference>
<reference evidence="14" key="1">
    <citation type="journal article" date="2009" name="Rice">
        <title>De Novo Next Generation Sequencing of Plant Genomes.</title>
        <authorList>
            <person name="Rounsley S."/>
            <person name="Marri P.R."/>
            <person name="Yu Y."/>
            <person name="He R."/>
            <person name="Sisneros N."/>
            <person name="Goicoechea J.L."/>
            <person name="Lee S.J."/>
            <person name="Angelova A."/>
            <person name="Kudrna D."/>
            <person name="Luo M."/>
            <person name="Affourtit J."/>
            <person name="Desany B."/>
            <person name="Knight J."/>
            <person name="Niazi F."/>
            <person name="Egholm M."/>
            <person name="Wing R.A."/>
        </authorList>
    </citation>
    <scope>NUCLEOTIDE SEQUENCE [LARGE SCALE GENOMIC DNA]</scope>
    <source>
        <strain evidence="14">IRGC 105608</strain>
    </source>
</reference>
<dbReference type="PANTHER" id="PTHR23155:SF1013">
    <property type="entry name" value="DISEASE RESISTANCE PROTEIN PIK6-NP"/>
    <property type="match status" value="1"/>
</dbReference>
<dbReference type="FunFam" id="1.10.10.10:FF:000322">
    <property type="entry name" value="Probable disease resistance protein At1g63360"/>
    <property type="match status" value="1"/>
</dbReference>
<dbReference type="GO" id="GO:0042742">
    <property type="term" value="P:defense response to bacterium"/>
    <property type="evidence" value="ECO:0007669"/>
    <property type="project" value="UniProtKB-ARBA"/>
</dbReference>
<evidence type="ECO:0000259" key="12">
    <source>
        <dbReference type="Pfam" id="PF23598"/>
    </source>
</evidence>
<dbReference type="Gene3D" id="1.10.10.10">
    <property type="entry name" value="Winged helix-like DNA-binding domain superfamily/Winged helix DNA-binding domain"/>
    <property type="match status" value="1"/>
</dbReference>
<evidence type="ECO:0000256" key="8">
    <source>
        <dbReference type="SAM" id="MobiDB-lite"/>
    </source>
</evidence>
<evidence type="ECO:0000256" key="7">
    <source>
        <dbReference type="ARBA" id="ARBA00023054"/>
    </source>
</evidence>
<dbReference type="FunFam" id="3.80.10.10:FF:000943">
    <property type="entry name" value="Disease resistance protein Pik-2"/>
    <property type="match status" value="1"/>
</dbReference>
<evidence type="ECO:0000313" key="15">
    <source>
        <dbReference type="Proteomes" id="UP000026960"/>
    </source>
</evidence>
<feature type="region of interest" description="Disordered" evidence="8">
    <location>
        <begin position="723"/>
        <end position="750"/>
    </location>
</feature>
<organism evidence="14">
    <name type="scientific">Oryza barthii</name>
    <dbReference type="NCBI Taxonomy" id="65489"/>
    <lineage>
        <taxon>Eukaryota</taxon>
        <taxon>Viridiplantae</taxon>
        <taxon>Streptophyta</taxon>
        <taxon>Embryophyta</taxon>
        <taxon>Tracheophyta</taxon>
        <taxon>Spermatophyta</taxon>
        <taxon>Magnoliopsida</taxon>
        <taxon>Liliopsida</taxon>
        <taxon>Poales</taxon>
        <taxon>Poaceae</taxon>
        <taxon>BOP clade</taxon>
        <taxon>Oryzoideae</taxon>
        <taxon>Oryzeae</taxon>
        <taxon>Oryzinae</taxon>
        <taxon>Oryza</taxon>
    </lineage>
</organism>
<keyword evidence="2" id="KW-0433">Leucine-rich repeat</keyword>
<dbReference type="Pfam" id="PF23559">
    <property type="entry name" value="WHD_DRP"/>
    <property type="match status" value="1"/>
</dbReference>
<dbReference type="EnsemblPlants" id="OBART11G23160.1">
    <property type="protein sequence ID" value="OBART11G23160.1"/>
    <property type="gene ID" value="OBART11G23160"/>
</dbReference>
<dbReference type="Gene3D" id="3.40.50.300">
    <property type="entry name" value="P-loop containing nucleotide triphosphate hydrolases"/>
    <property type="match status" value="1"/>
</dbReference>
<evidence type="ECO:0000259" key="10">
    <source>
        <dbReference type="Pfam" id="PF18052"/>
    </source>
</evidence>
<feature type="domain" description="Disease resistance protein winged helix" evidence="11">
    <location>
        <begin position="494"/>
        <end position="563"/>
    </location>
</feature>
<dbReference type="GO" id="GO:0005524">
    <property type="term" value="F:ATP binding"/>
    <property type="evidence" value="ECO:0007669"/>
    <property type="project" value="UniProtKB-KW"/>
</dbReference>
<evidence type="ECO:0000256" key="2">
    <source>
        <dbReference type="ARBA" id="ARBA00022614"/>
    </source>
</evidence>
<dbReference type="InterPro" id="IPR042197">
    <property type="entry name" value="Apaf_helical"/>
</dbReference>
<dbReference type="PRINTS" id="PR00364">
    <property type="entry name" value="DISEASERSIST"/>
</dbReference>
<sequence length="1021" mass="114644">MELVVGASEATMKSLLGKLGNLLAQEYALISGIRGDIQYINDELASMQAFLRDLSNVPEGHSHGHRMKDWMKQIRDIAYDVEDCIDDFAHRLPQDSISDAKWSFLLTKIYELWTWWPRRVIASNIAQLKVRAQQIADRRSRYGVNNPEHLDSSSSARTRAVNYEIAEYQVTSPQIIGIKEPVGMKTVMEELEVWLTNPQAENGQAVLSIVGFGGVGKTTIATALYRKVSDKFQCRASVAVSQNYDQGKVLNSILSQVSNQEQGSSTTVSEKKNLTSGAKSMLKTALSLLRGNCICQPENDGNPDNTPIRLQETTDDDQNPRKLEQLLAEKSYILLIDDIWSAETWESIRSILPKNNKGGRIIVTTRFQAVGSTCSPLETDRLHTVDFLTDDESQNLFNTSICESKIRKDSNKVDEQVPEEIWKICGGLPLAIVTMAGLVACNPRKACCDWSKLCKSLFPEQETPLTLDGVTRILDCCYNDLPADLKTCLLYLSIFPKGWKISRKRLSRRWIAEGFANEKQGLTQERVAEAYFNQLARRNLVRPMDHGSNGKVKTFQVHDMVLEYIMSKSIEENFITVVGGHWQMTAPSNKVRRLSMQSSGSNHGSSTKGLNLAQVRSLTVFGNLNHVPFHSFNYGIIQVLDLEDWKGLKERHMTEICQMLLLKYLSIRRTEISKIPSKIQKLEYLETLDIRETYVRELPKSIVQLKRISSILGGNKNIRKGLRLPQEKSKKPIKNPLPQGKTKKPTKKGFLSQEKGKGAMKALRVLSGIEIVEESSEVAAGLHQLTGLRKLAIYKLNITNGGDTFKQLQSSIEYLGSCGLQTLAINDENSEFINSLGDMPAPPRYLVALELSGKLEKLPKWITSITTLNKLTISVTVLRTETLEILRILPSLFSLTFAFSLSAAKQDQDIIKDILENNKWDSDGEIVIPAEGFKSLKLLRFFAPLVPKLSFLDKNAMPALEIIEMRFKDFEGLFGIEILENLREVHLKVSDGAEAITKFLVNDLKDNTEKPKVFVDGIVTA</sequence>
<reference evidence="14" key="2">
    <citation type="submission" date="2015-03" db="UniProtKB">
        <authorList>
            <consortium name="EnsemblPlants"/>
        </authorList>
    </citation>
    <scope>IDENTIFICATION</scope>
</reference>
<accession>A0A0D3HQ23</accession>
<dbReference type="CDD" id="cd14798">
    <property type="entry name" value="RX-CC_like"/>
    <property type="match status" value="1"/>
</dbReference>
<evidence type="ECO:0000256" key="3">
    <source>
        <dbReference type="ARBA" id="ARBA00022737"/>
    </source>
</evidence>
<dbReference type="InterPro" id="IPR032675">
    <property type="entry name" value="LRR_dom_sf"/>
</dbReference>
<evidence type="ECO:0000256" key="6">
    <source>
        <dbReference type="ARBA" id="ARBA00022840"/>
    </source>
</evidence>
<dbReference type="SUPFAM" id="SSF52540">
    <property type="entry name" value="P-loop containing nucleoside triphosphate hydrolases"/>
    <property type="match status" value="1"/>
</dbReference>
<evidence type="ECO:0000256" key="1">
    <source>
        <dbReference type="ARBA" id="ARBA00008894"/>
    </source>
</evidence>
<keyword evidence="3" id="KW-0677">Repeat</keyword>
<dbReference type="eggNOG" id="KOG4658">
    <property type="taxonomic scope" value="Eukaryota"/>
</dbReference>
<reference evidence="13" key="3">
    <citation type="submission" date="2018-08" db="EMBL/GenBank/DDBJ databases">
        <title>Oryza barthii genomic DNA, chromosome 11, BAC clone:OBARTa0036G18.</title>
        <authorList>
            <person name="Wu J."/>
            <person name="Kanamori H."/>
        </authorList>
    </citation>
    <scope>NUCLEOTIDE SEQUENCE</scope>
    <source>
        <strain evidence="13">W1588</strain>
    </source>
</reference>
<dbReference type="Gene3D" id="3.80.10.10">
    <property type="entry name" value="Ribonuclease Inhibitor"/>
    <property type="match status" value="2"/>
</dbReference>
<name>A0A0D3HQ23_9ORYZ</name>
<dbReference type="GO" id="GO:0002758">
    <property type="term" value="P:innate immune response-activating signaling pathway"/>
    <property type="evidence" value="ECO:0007669"/>
    <property type="project" value="UniProtKB-ARBA"/>
</dbReference>
<comment type="similarity">
    <text evidence="1">Belongs to the disease resistance NB-LRR family.</text>
</comment>
<evidence type="ECO:0000256" key="4">
    <source>
        <dbReference type="ARBA" id="ARBA00022741"/>
    </source>
</evidence>
<dbReference type="Gene3D" id="1.10.8.430">
    <property type="entry name" value="Helical domain of apoptotic protease-activating factors"/>
    <property type="match status" value="1"/>
</dbReference>
<keyword evidence="5" id="KW-0611">Plant defense</keyword>
<keyword evidence="7" id="KW-0175">Coiled coil</keyword>
<evidence type="ECO:0000259" key="9">
    <source>
        <dbReference type="Pfam" id="PF00931"/>
    </source>
</evidence>
<dbReference type="Pfam" id="PF00931">
    <property type="entry name" value="NB-ARC"/>
    <property type="match status" value="2"/>
</dbReference>
<dbReference type="AlphaFoldDB" id="A0A0D3HQ23"/>
<dbReference type="Proteomes" id="UP000026960">
    <property type="component" value="Chromosome 11"/>
</dbReference>
<keyword evidence="4" id="KW-0547">Nucleotide-binding</keyword>
<feature type="domain" description="Disease resistance R13L4/SHOC-2-like LRR" evidence="12">
    <location>
        <begin position="756"/>
        <end position="991"/>
    </location>
</feature>
<dbReference type="Gramene" id="OBART11G23160.1">
    <property type="protein sequence ID" value="OBART11G23160.1"/>
    <property type="gene ID" value="OBART11G23160"/>
</dbReference>
<feature type="domain" description="Disease resistance N-terminal" evidence="10">
    <location>
        <begin position="12"/>
        <end position="96"/>
    </location>
</feature>
<dbReference type="InterPro" id="IPR055414">
    <property type="entry name" value="LRR_R13L4/SHOC2-like"/>
</dbReference>
<dbReference type="FunFam" id="3.80.10.10:FF:000942">
    <property type="entry name" value="Disease resistance protein Pik-2"/>
    <property type="match status" value="1"/>
</dbReference>
<dbReference type="InterPro" id="IPR044974">
    <property type="entry name" value="Disease_R_plants"/>
</dbReference>
<evidence type="ECO:0000313" key="13">
    <source>
        <dbReference type="EMBL" id="BBF89378.1"/>
    </source>
</evidence>
<evidence type="ECO:0000313" key="14">
    <source>
        <dbReference type="EnsemblPlants" id="OBART11G23160.1"/>
    </source>
</evidence>
<keyword evidence="15" id="KW-1185">Reference proteome</keyword>
<dbReference type="PANTHER" id="PTHR23155">
    <property type="entry name" value="DISEASE RESISTANCE PROTEIN RP"/>
    <property type="match status" value="1"/>
</dbReference>
<dbReference type="InterPro" id="IPR041118">
    <property type="entry name" value="Rx_N"/>
</dbReference>
<dbReference type="SUPFAM" id="SSF52058">
    <property type="entry name" value="L domain-like"/>
    <property type="match status" value="1"/>
</dbReference>
<keyword evidence="6" id="KW-0067">ATP-binding</keyword>
<dbReference type="STRING" id="65489.A0A0D3HQ23"/>
<feature type="domain" description="NB-ARC" evidence="9">
    <location>
        <begin position="314"/>
        <end position="403"/>
    </location>
</feature>
<dbReference type="InterPro" id="IPR036388">
    <property type="entry name" value="WH-like_DNA-bd_sf"/>
</dbReference>
<dbReference type="PaxDb" id="65489-OBART11G23160.1"/>
<dbReference type="Gene3D" id="1.20.5.4130">
    <property type="match status" value="1"/>
</dbReference>
<feature type="domain" description="NB-ARC" evidence="9">
    <location>
        <begin position="186"/>
        <end position="278"/>
    </location>
</feature>
<evidence type="ECO:0000259" key="11">
    <source>
        <dbReference type="Pfam" id="PF23559"/>
    </source>
</evidence>
<feature type="region of interest" description="Disordered" evidence="8">
    <location>
        <begin position="297"/>
        <end position="317"/>
    </location>
</feature>
<dbReference type="InterPro" id="IPR058922">
    <property type="entry name" value="WHD_DRP"/>
</dbReference>
<dbReference type="EMBL" id="AP018855">
    <property type="protein sequence ID" value="BBF89378.1"/>
    <property type="molecule type" value="Genomic_DNA"/>
</dbReference>
<dbReference type="InterPro" id="IPR038005">
    <property type="entry name" value="RX-like_CC"/>
</dbReference>
<dbReference type="GO" id="GO:0043531">
    <property type="term" value="F:ADP binding"/>
    <property type="evidence" value="ECO:0007669"/>
    <property type="project" value="InterPro"/>
</dbReference>
<dbReference type="InterPro" id="IPR027417">
    <property type="entry name" value="P-loop_NTPase"/>
</dbReference>
<protein>
    <submittedName>
        <fullName evidence="13">NBS-LRR type disease resistance protein-like</fullName>
    </submittedName>
</protein>
<dbReference type="Pfam" id="PF18052">
    <property type="entry name" value="Rx_N"/>
    <property type="match status" value="1"/>
</dbReference>
<feature type="domain" description="Disease resistance R13L4/SHOC-2-like LRR" evidence="12">
    <location>
        <begin position="614"/>
        <end position="714"/>
    </location>
</feature>
<evidence type="ECO:0000256" key="5">
    <source>
        <dbReference type="ARBA" id="ARBA00022821"/>
    </source>
</evidence>